<dbReference type="EMBL" id="CM056818">
    <property type="protein sequence ID" value="KAJ8622851.1"/>
    <property type="molecule type" value="Genomic_DNA"/>
</dbReference>
<sequence length="214" mass="24122">MVFFSVVSETETLPSMATKKPRPLHNHSFFFPGLRWSNQHILPRMEFDPKTKMSSSTSPKPPLLYPQPDPSFTRNQDHLLHAIPSDVCKKSVSIKETSAANGKEEALKLGSSPRYLPITQQNQVKHSRRATVAAAKRAQQKFSVSLTKEETEEDLFAMKGLKLPRRTNKRPKVVKQQLDGIFPGLGLPARITPDRYRVAGCHDSEKVSSFLEDN</sequence>
<reference evidence="1 2" key="1">
    <citation type="journal article" date="2022" name="Hortic Res">
        <title>A haplotype resolved chromosomal level avocado genome allows analysis of novel avocado genes.</title>
        <authorList>
            <person name="Nath O."/>
            <person name="Fletcher S.J."/>
            <person name="Hayward A."/>
            <person name="Shaw L.M."/>
            <person name="Masouleh A.K."/>
            <person name="Furtado A."/>
            <person name="Henry R.J."/>
            <person name="Mitter N."/>
        </authorList>
    </citation>
    <scope>NUCLEOTIDE SEQUENCE [LARGE SCALE GENOMIC DNA]</scope>
    <source>
        <strain evidence="2">cv. Hass</strain>
    </source>
</reference>
<organism evidence="1 2">
    <name type="scientific">Persea americana</name>
    <name type="common">Avocado</name>
    <dbReference type="NCBI Taxonomy" id="3435"/>
    <lineage>
        <taxon>Eukaryota</taxon>
        <taxon>Viridiplantae</taxon>
        <taxon>Streptophyta</taxon>
        <taxon>Embryophyta</taxon>
        <taxon>Tracheophyta</taxon>
        <taxon>Spermatophyta</taxon>
        <taxon>Magnoliopsida</taxon>
        <taxon>Magnoliidae</taxon>
        <taxon>Laurales</taxon>
        <taxon>Lauraceae</taxon>
        <taxon>Persea</taxon>
    </lineage>
</organism>
<comment type="caution">
    <text evidence="1">The sequence shown here is derived from an EMBL/GenBank/DDBJ whole genome shotgun (WGS) entry which is preliminary data.</text>
</comment>
<protein>
    <submittedName>
        <fullName evidence="1">Uncharacterized protein</fullName>
    </submittedName>
</protein>
<accession>A0ACC2KPS2</accession>
<gene>
    <name evidence="1" type="ORF">MRB53_031380</name>
</gene>
<name>A0ACC2KPS2_PERAE</name>
<dbReference type="Proteomes" id="UP001234297">
    <property type="component" value="Chromosome 10"/>
</dbReference>
<keyword evidence="2" id="KW-1185">Reference proteome</keyword>
<proteinExistence type="predicted"/>
<evidence type="ECO:0000313" key="1">
    <source>
        <dbReference type="EMBL" id="KAJ8622851.1"/>
    </source>
</evidence>
<evidence type="ECO:0000313" key="2">
    <source>
        <dbReference type="Proteomes" id="UP001234297"/>
    </source>
</evidence>